<dbReference type="Pfam" id="PF00581">
    <property type="entry name" value="Rhodanese"/>
    <property type="match status" value="1"/>
</dbReference>
<dbReference type="Gene3D" id="3.60.15.10">
    <property type="entry name" value="Ribonuclease Z/Hydroxyacylglutathione hydrolase-like"/>
    <property type="match status" value="1"/>
</dbReference>
<dbReference type="EMBL" id="JACFYJ010000005">
    <property type="protein sequence ID" value="MEI5996621.1"/>
    <property type="molecule type" value="Genomic_DNA"/>
</dbReference>
<dbReference type="SUPFAM" id="SSF52821">
    <property type="entry name" value="Rhodanese/Cell cycle control phosphatase"/>
    <property type="match status" value="1"/>
</dbReference>
<evidence type="ECO:0000313" key="3">
    <source>
        <dbReference type="EMBL" id="MEI5996621.1"/>
    </source>
</evidence>
<sequence length="386" mass="41883">MRVGAEFSCVRASRRSASPATATSRGNVSALIFRQLFDQQSSTYTYLLADSGTREAVLIDPVFEQARRDAALLDELGLRLLYTIDTHVHADHVTGAWMLKQRTHSEIAISAASGAGGADRYLDHGDRVTFGARHLGVRATPGHTNGCISLVLDDQTLAFTGDCLLIRGTGRTDFQSGDPHALFRAVHQQLFTLPDTCLLYPAHDYRGLTVTSVAEERRFNPRLGGELCEDDFVGYMTNLGLPHPRQIDVAVPANLKCGVAASDPSQKPLPGWAPLTYTFAGIWEIHPQWLEEHLQAVQIVDVREPDEYDGPLGRIPRAKLISLGSLAGRAAELAKAPPIVTVCRAGGRSAQATVILRQAGFDDVANLAGGMLRWRAEGRVVENGSL</sequence>
<dbReference type="SUPFAM" id="SSF56281">
    <property type="entry name" value="Metallo-hydrolase/oxidoreductase"/>
    <property type="match status" value="1"/>
</dbReference>
<dbReference type="Proteomes" id="UP001386437">
    <property type="component" value="Unassembled WGS sequence"/>
</dbReference>
<reference evidence="3 4" key="1">
    <citation type="journal article" date="2022" name="Arch. Microbiol.">
        <title>Paraburkholderia bengalensis sp. nov. isolated from roots of Oryza sativa, IR64.</title>
        <authorList>
            <person name="Nag P."/>
            <person name="Mondal N."/>
            <person name="Sarkar J."/>
            <person name="Das S."/>
        </authorList>
    </citation>
    <scope>NUCLEOTIDE SEQUENCE [LARGE SCALE GENOMIC DNA]</scope>
    <source>
        <strain evidence="3 4">IR64_4_BI</strain>
    </source>
</reference>
<evidence type="ECO:0000256" key="1">
    <source>
        <dbReference type="ARBA" id="ARBA00022723"/>
    </source>
</evidence>
<dbReference type="PANTHER" id="PTHR43084">
    <property type="entry name" value="PERSULFIDE DIOXYGENASE ETHE1"/>
    <property type="match status" value="1"/>
</dbReference>
<dbReference type="SMART" id="SM00450">
    <property type="entry name" value="RHOD"/>
    <property type="match status" value="1"/>
</dbReference>
<dbReference type="InterPro" id="IPR001763">
    <property type="entry name" value="Rhodanese-like_dom"/>
</dbReference>
<dbReference type="InterPro" id="IPR036873">
    <property type="entry name" value="Rhodanese-like_dom_sf"/>
</dbReference>
<evidence type="ECO:0000313" key="4">
    <source>
        <dbReference type="Proteomes" id="UP001386437"/>
    </source>
</evidence>
<dbReference type="InterPro" id="IPR001279">
    <property type="entry name" value="Metallo-B-lactamas"/>
</dbReference>
<gene>
    <name evidence="3" type="ORF">H3V53_05200</name>
</gene>
<dbReference type="SMART" id="SM00849">
    <property type="entry name" value="Lactamase_B"/>
    <property type="match status" value="1"/>
</dbReference>
<dbReference type="Pfam" id="PF00753">
    <property type="entry name" value="Lactamase_B"/>
    <property type="match status" value="1"/>
</dbReference>
<dbReference type="CDD" id="cd07724">
    <property type="entry name" value="POD-like_MBL-fold"/>
    <property type="match status" value="1"/>
</dbReference>
<evidence type="ECO:0000259" key="2">
    <source>
        <dbReference type="PROSITE" id="PS50206"/>
    </source>
</evidence>
<dbReference type="InterPro" id="IPR044528">
    <property type="entry name" value="POD-like_MBL-fold"/>
</dbReference>
<dbReference type="InterPro" id="IPR036866">
    <property type="entry name" value="RibonucZ/Hydroxyglut_hydro"/>
</dbReference>
<keyword evidence="4" id="KW-1185">Reference proteome</keyword>
<accession>A0ABU8IMA3</accession>
<proteinExistence type="predicted"/>
<name>A0ABU8IMA3_9BURK</name>
<protein>
    <submittedName>
        <fullName evidence="3">MBL fold metallo-hydrolase</fullName>
    </submittedName>
</protein>
<dbReference type="PROSITE" id="PS50206">
    <property type="entry name" value="RHODANESE_3"/>
    <property type="match status" value="1"/>
</dbReference>
<dbReference type="Gene3D" id="3.40.250.10">
    <property type="entry name" value="Rhodanese-like domain"/>
    <property type="match status" value="1"/>
</dbReference>
<organism evidence="3 4">
    <name type="scientific">Paraburkholderia bengalensis</name>
    <dbReference type="NCBI Taxonomy" id="2747562"/>
    <lineage>
        <taxon>Bacteria</taxon>
        <taxon>Pseudomonadati</taxon>
        <taxon>Pseudomonadota</taxon>
        <taxon>Betaproteobacteria</taxon>
        <taxon>Burkholderiales</taxon>
        <taxon>Burkholderiaceae</taxon>
        <taxon>Paraburkholderia</taxon>
    </lineage>
</organism>
<feature type="domain" description="Rhodanese" evidence="2">
    <location>
        <begin position="293"/>
        <end position="383"/>
    </location>
</feature>
<comment type="caution">
    <text evidence="3">The sequence shown here is derived from an EMBL/GenBank/DDBJ whole genome shotgun (WGS) entry which is preliminary data.</text>
</comment>
<dbReference type="PANTHER" id="PTHR43084:SF1">
    <property type="entry name" value="PERSULFIDE DIOXYGENASE ETHE1, MITOCHONDRIAL"/>
    <property type="match status" value="1"/>
</dbReference>
<keyword evidence="1" id="KW-0479">Metal-binding</keyword>
<dbReference type="CDD" id="cd00158">
    <property type="entry name" value="RHOD"/>
    <property type="match status" value="1"/>
</dbReference>
<dbReference type="InterPro" id="IPR051682">
    <property type="entry name" value="Mito_Persulfide_Diox"/>
</dbReference>